<dbReference type="RefSeq" id="WP_097930748.1">
    <property type="nucleotide sequence ID" value="NZ_OCTN01000005.1"/>
</dbReference>
<dbReference type="Proteomes" id="UP000220034">
    <property type="component" value="Unassembled WGS sequence"/>
</dbReference>
<dbReference type="AlphaFoldDB" id="A0A2C9CUD1"/>
<keyword evidence="2" id="KW-1185">Reference proteome</keyword>
<accession>A0A2C9CUD1</accession>
<reference evidence="2" key="1">
    <citation type="submission" date="2017-09" db="EMBL/GenBank/DDBJ databases">
        <authorList>
            <person name="Varghese N."/>
            <person name="Submissions S."/>
        </authorList>
    </citation>
    <scope>NUCLEOTIDE SEQUENCE [LARGE SCALE GENOMIC DNA]</scope>
    <source>
        <strain evidence="2">C7</strain>
    </source>
</reference>
<sequence length="163" mass="17805">MTYHDRDTMPPRGGAAVGHLSELPRLEAAAICYLRLWCAGTEGRDELMLAFTDLAPTDAAQRAEGFAELVRLMLETARRPLQRRHLGCACVSGDECAFGHMVACAAMGEREEAMLLASLLVQPDAWLPLSLQAERIGLEIAQMHVPAPNMTRATHTAPSRKPN</sequence>
<protein>
    <submittedName>
        <fullName evidence="1">Uncharacterized protein</fullName>
    </submittedName>
</protein>
<proteinExistence type="predicted"/>
<dbReference type="OrthoDB" id="7874397at2"/>
<organism evidence="1 2">
    <name type="scientific">Pontivivens marinum</name>
    <dbReference type="NCBI Taxonomy" id="1690039"/>
    <lineage>
        <taxon>Bacteria</taxon>
        <taxon>Pseudomonadati</taxon>
        <taxon>Pseudomonadota</taxon>
        <taxon>Alphaproteobacteria</taxon>
        <taxon>Rhodobacterales</taxon>
        <taxon>Paracoccaceae</taxon>
        <taxon>Pontivivens</taxon>
    </lineage>
</organism>
<gene>
    <name evidence="1" type="ORF">SAMN06273572_105249</name>
</gene>
<name>A0A2C9CUD1_9RHOB</name>
<evidence type="ECO:0000313" key="2">
    <source>
        <dbReference type="Proteomes" id="UP000220034"/>
    </source>
</evidence>
<dbReference type="EMBL" id="OCTN01000005">
    <property type="protein sequence ID" value="SOH94823.1"/>
    <property type="molecule type" value="Genomic_DNA"/>
</dbReference>
<evidence type="ECO:0000313" key="1">
    <source>
        <dbReference type="EMBL" id="SOH94823.1"/>
    </source>
</evidence>